<keyword evidence="2" id="KW-1185">Reference proteome</keyword>
<protein>
    <submittedName>
        <fullName evidence="1">Uncharacterized protein</fullName>
    </submittedName>
</protein>
<sequence length="348" mass="38450">MPKVSRTPRSLTEEQQALALLVEGRFDANPAKRFMRAEYRRNTFRFHHKCNPKCTTDLHWCSFGVAGYHDCDHCTAQTNNLSVHEVRIHTDIKYPCDICAWDFLWIDPKQHHTHKIQAHGHVPKARKDRDPSSYFHGGKRARKMMSKTSVKPYARGSSVDSFASSSQWSDSSVAGSPTAFLQDPWISASLAGTGSFSSLDSAAIVDPRSSALSAHSSRRRDWSTIENFHRSTLEYNGTSTSATSMCISGNPYTIPSMAQTAYDSDIFYSECTENGSTGYAFGASGCLGMDLYPLLSVAPPTSTANSLFTSHYHPSLDYANTGLCLETLSPVYLTIDDVIATPLDATFI</sequence>
<accession>A0ACC1SBE8</accession>
<evidence type="ECO:0000313" key="1">
    <source>
        <dbReference type="EMBL" id="KAJ3536094.1"/>
    </source>
</evidence>
<dbReference type="Proteomes" id="UP001148662">
    <property type="component" value="Unassembled WGS sequence"/>
</dbReference>
<organism evidence="1 2">
    <name type="scientific">Phlebia brevispora</name>
    <dbReference type="NCBI Taxonomy" id="194682"/>
    <lineage>
        <taxon>Eukaryota</taxon>
        <taxon>Fungi</taxon>
        <taxon>Dikarya</taxon>
        <taxon>Basidiomycota</taxon>
        <taxon>Agaricomycotina</taxon>
        <taxon>Agaricomycetes</taxon>
        <taxon>Polyporales</taxon>
        <taxon>Meruliaceae</taxon>
        <taxon>Phlebia</taxon>
    </lineage>
</organism>
<dbReference type="EMBL" id="JANHOG010001498">
    <property type="protein sequence ID" value="KAJ3536094.1"/>
    <property type="molecule type" value="Genomic_DNA"/>
</dbReference>
<comment type="caution">
    <text evidence="1">The sequence shown here is derived from an EMBL/GenBank/DDBJ whole genome shotgun (WGS) entry which is preliminary data.</text>
</comment>
<reference evidence="1" key="1">
    <citation type="submission" date="2022-07" db="EMBL/GenBank/DDBJ databases">
        <title>Genome Sequence of Phlebia brevispora.</title>
        <authorList>
            <person name="Buettner E."/>
        </authorList>
    </citation>
    <scope>NUCLEOTIDE SEQUENCE</scope>
    <source>
        <strain evidence="1">MPL23</strain>
    </source>
</reference>
<evidence type="ECO:0000313" key="2">
    <source>
        <dbReference type="Proteomes" id="UP001148662"/>
    </source>
</evidence>
<proteinExistence type="predicted"/>
<gene>
    <name evidence="1" type="ORF">NM688_g6882</name>
</gene>
<name>A0ACC1SBE8_9APHY</name>